<comment type="caution">
    <text evidence="2">The sequence shown here is derived from an EMBL/GenBank/DDBJ whole genome shotgun (WGS) entry which is preliminary data.</text>
</comment>
<gene>
    <name evidence="2" type="ORF">J2851_002343</name>
</gene>
<evidence type="ECO:0000313" key="3">
    <source>
        <dbReference type="Proteomes" id="UP000781958"/>
    </source>
</evidence>
<protein>
    <submittedName>
        <fullName evidence="2">Transcriptional regulator</fullName>
    </submittedName>
</protein>
<sequence>MAETEDILISVHPRHVDSMVRGQKTVELRRRPLKVANGCRVWIYCTLPRGSVEVLGIVHTVVAAPPSKIWRDYGRQSGITKAEFDAYYEGVDTAYAIVFSSVEKLNLTFALAEIRRHLSSFHPPQFFKRLATGGPELNLFAAALPSSSGVCA</sequence>
<evidence type="ECO:0000313" key="2">
    <source>
        <dbReference type="EMBL" id="MBP2292565.1"/>
    </source>
</evidence>
<dbReference type="Proteomes" id="UP000781958">
    <property type="component" value="Unassembled WGS sequence"/>
</dbReference>
<keyword evidence="3" id="KW-1185">Reference proteome</keyword>
<dbReference type="InterPro" id="IPR015947">
    <property type="entry name" value="PUA-like_sf"/>
</dbReference>
<dbReference type="InterPro" id="IPR007374">
    <property type="entry name" value="ASCH_domain"/>
</dbReference>
<name>A0ABS4SJA1_9PROT</name>
<accession>A0ABS4SJA1</accession>
<reference evidence="2 3" key="1">
    <citation type="submission" date="2021-03" db="EMBL/GenBank/DDBJ databases">
        <title>Genomic Encyclopedia of Type Strains, Phase III (KMG-III): the genomes of soil and plant-associated and newly described type strains.</title>
        <authorList>
            <person name="Whitman W."/>
        </authorList>
    </citation>
    <scope>NUCLEOTIDE SEQUENCE [LARGE SCALE GENOMIC DNA]</scope>
    <source>
        <strain evidence="2 3">IMMIB AFH-6</strain>
    </source>
</reference>
<dbReference type="SUPFAM" id="SSF88697">
    <property type="entry name" value="PUA domain-like"/>
    <property type="match status" value="1"/>
</dbReference>
<dbReference type="Gene3D" id="2.30.130.30">
    <property type="entry name" value="Hypothetical protein"/>
    <property type="match status" value="1"/>
</dbReference>
<organism evidence="2 3">
    <name type="scientific">Azospirillum rugosum</name>
    <dbReference type="NCBI Taxonomy" id="416170"/>
    <lineage>
        <taxon>Bacteria</taxon>
        <taxon>Pseudomonadati</taxon>
        <taxon>Pseudomonadota</taxon>
        <taxon>Alphaproteobacteria</taxon>
        <taxon>Rhodospirillales</taxon>
        <taxon>Azospirillaceae</taxon>
        <taxon>Azospirillum</taxon>
    </lineage>
</organism>
<proteinExistence type="predicted"/>
<dbReference type="RefSeq" id="WP_209766432.1">
    <property type="nucleotide sequence ID" value="NZ_JAGINP010000007.1"/>
</dbReference>
<feature type="domain" description="ASCH" evidence="1">
    <location>
        <begin position="9"/>
        <end position="103"/>
    </location>
</feature>
<evidence type="ECO:0000259" key="1">
    <source>
        <dbReference type="SMART" id="SM01022"/>
    </source>
</evidence>
<dbReference type="EMBL" id="JAGINP010000007">
    <property type="protein sequence ID" value="MBP2292565.1"/>
    <property type="molecule type" value="Genomic_DNA"/>
</dbReference>
<dbReference type="SMART" id="SM01022">
    <property type="entry name" value="ASCH"/>
    <property type="match status" value="1"/>
</dbReference>